<evidence type="ECO:0000313" key="1">
    <source>
        <dbReference type="EMBL" id="SUB88140.1"/>
    </source>
</evidence>
<sequence>MDDNRSLFVVLFRFRDFSFHNSVIKTINENEILNRLHNLSTILDLSKKRSGPVSYNYVFGNIGNGCLLGIHKYSCVTNHFWSFGI</sequence>
<gene>
    <name evidence="1" type="ORF">NCTC11632_00201</name>
</gene>
<dbReference type="Proteomes" id="UP000254156">
    <property type="component" value="Unassembled WGS sequence"/>
</dbReference>
<reference evidence="1 2" key="1">
    <citation type="submission" date="2018-06" db="EMBL/GenBank/DDBJ databases">
        <authorList>
            <consortium name="Pathogen Informatics"/>
            <person name="Doyle S."/>
        </authorList>
    </citation>
    <scope>NUCLEOTIDE SEQUENCE [LARGE SCALE GENOMIC DNA]</scope>
    <source>
        <strain evidence="1 2">NCTC11632</strain>
    </source>
</reference>
<accession>A0A379E6T1</accession>
<name>A0A379E6T1_9PORP</name>
<proteinExistence type="predicted"/>
<dbReference type="AlphaFoldDB" id="A0A379E6T1"/>
<dbReference type="EMBL" id="UGTF01000002">
    <property type="protein sequence ID" value="SUB88140.1"/>
    <property type="molecule type" value="Genomic_DNA"/>
</dbReference>
<protein>
    <submittedName>
        <fullName evidence="1">Uncharacterized protein</fullName>
    </submittedName>
</protein>
<evidence type="ECO:0000313" key="2">
    <source>
        <dbReference type="Proteomes" id="UP000254156"/>
    </source>
</evidence>
<organism evidence="1 2">
    <name type="scientific">Porphyromonas macacae</name>
    <dbReference type="NCBI Taxonomy" id="28115"/>
    <lineage>
        <taxon>Bacteria</taxon>
        <taxon>Pseudomonadati</taxon>
        <taxon>Bacteroidota</taxon>
        <taxon>Bacteroidia</taxon>
        <taxon>Bacteroidales</taxon>
        <taxon>Porphyromonadaceae</taxon>
        <taxon>Porphyromonas</taxon>
    </lineage>
</organism>